<proteinExistence type="predicted"/>
<sequence>MGRSGEGMDRVPWERSRRKSASNSIWCCLGSLACFSPPFPSYFEFSPLPSPTSTTPTLTHCPPGLKKKLNKSCSLNNSVLSQGMNPKKKHEVEILSALVSSIANSVGAHSIIDVGAGQGYLSQVLSFHYHHSVVAIDASSHHGNVTDARALRISKHYASQLRKSNQSGNKATLMVPKTITCRVMSIDMLKDMLASNFMPIYNSNASQQDCIRDNNNNNINNNNNNNMEPLRPADSETSVVLAGLHACGDLSVMMLRTFLECKQVKAVVSIGCCYNLLSEEGFDHVDSQHGFPLSRGVKSAGLSLGKSAGRGVMAYFLRLHPSTFMSRVQRGGDVWKLMMVYTTLSCMLFVLLSRWFNLNSWLSAQACALLHMIWCSVPLTASLVITKSFLFPKGQGPSFALKPTNRILKKYHPEIMITSPSIGRQGKALRRLQKRETLDSLPCHKNCAPASSCHTLSTTEDKCPSVKSTEPETGNCSSSESKTASSLSRDSPKGSECDGIKSVDKYSLFQRYSQSGLCQLGLKPLQDRELRKIWDEVEPFLVRAADDEYDCTYYSELVGPYWSLRAALGPLLETYILLDRLLFLQEAGNTIEAVMLPIFDPEISPRNVAIIAKKK</sequence>
<keyword evidence="2" id="KW-1133">Transmembrane helix</keyword>
<dbReference type="Pfam" id="PF13679">
    <property type="entry name" value="Methyltransf_32"/>
    <property type="match status" value="1"/>
</dbReference>
<feature type="compositionally biased region" description="Polar residues" evidence="1">
    <location>
        <begin position="466"/>
        <end position="476"/>
    </location>
</feature>
<comment type="caution">
    <text evidence="4">The sequence shown here is derived from an EMBL/GenBank/DDBJ whole genome shotgun (WGS) entry which is preliminary data.</text>
</comment>
<dbReference type="InterPro" id="IPR029063">
    <property type="entry name" value="SAM-dependent_MTases_sf"/>
</dbReference>
<dbReference type="SUPFAM" id="SSF53335">
    <property type="entry name" value="S-adenosyl-L-methionine-dependent methyltransferases"/>
    <property type="match status" value="1"/>
</dbReference>
<evidence type="ECO:0000256" key="2">
    <source>
        <dbReference type="SAM" id="Phobius"/>
    </source>
</evidence>
<protein>
    <recommendedName>
        <fullName evidence="3">Methyltransferase domain-containing protein</fullName>
    </recommendedName>
</protein>
<keyword evidence="5" id="KW-1185">Reference proteome</keyword>
<feature type="domain" description="Methyltransferase" evidence="3">
    <location>
        <begin position="87"/>
        <end position="279"/>
    </location>
</feature>
<evidence type="ECO:0000256" key="1">
    <source>
        <dbReference type="SAM" id="MobiDB-lite"/>
    </source>
</evidence>
<keyword evidence="2" id="KW-0472">Membrane</keyword>
<evidence type="ECO:0000259" key="3">
    <source>
        <dbReference type="Pfam" id="PF13679"/>
    </source>
</evidence>
<dbReference type="EMBL" id="BTGU01000173">
    <property type="protein sequence ID" value="GMN64243.1"/>
    <property type="molecule type" value="Genomic_DNA"/>
</dbReference>
<feature type="transmembrane region" description="Helical" evidence="2">
    <location>
        <begin position="334"/>
        <end position="356"/>
    </location>
</feature>
<accession>A0AA88DYX0</accession>
<reference evidence="4" key="1">
    <citation type="submission" date="2023-07" db="EMBL/GenBank/DDBJ databases">
        <title>draft genome sequence of fig (Ficus carica).</title>
        <authorList>
            <person name="Takahashi T."/>
            <person name="Nishimura K."/>
        </authorList>
    </citation>
    <scope>NUCLEOTIDE SEQUENCE</scope>
</reference>
<organism evidence="4 5">
    <name type="scientific">Ficus carica</name>
    <name type="common">Common fig</name>
    <dbReference type="NCBI Taxonomy" id="3494"/>
    <lineage>
        <taxon>Eukaryota</taxon>
        <taxon>Viridiplantae</taxon>
        <taxon>Streptophyta</taxon>
        <taxon>Embryophyta</taxon>
        <taxon>Tracheophyta</taxon>
        <taxon>Spermatophyta</taxon>
        <taxon>Magnoliopsida</taxon>
        <taxon>eudicotyledons</taxon>
        <taxon>Gunneridae</taxon>
        <taxon>Pentapetalae</taxon>
        <taxon>rosids</taxon>
        <taxon>fabids</taxon>
        <taxon>Rosales</taxon>
        <taxon>Moraceae</taxon>
        <taxon>Ficeae</taxon>
        <taxon>Ficus</taxon>
    </lineage>
</organism>
<feature type="region of interest" description="Disordered" evidence="1">
    <location>
        <begin position="453"/>
        <end position="497"/>
    </location>
</feature>
<dbReference type="PANTHER" id="PTHR12496">
    <property type="entry name" value="CGI-41 METHYLTRANSFERASE"/>
    <property type="match status" value="1"/>
</dbReference>
<dbReference type="PANTHER" id="PTHR12496:SF0">
    <property type="entry name" value="METHYLTRANSFERASE DOMAIN-CONTAINING PROTEIN"/>
    <property type="match status" value="1"/>
</dbReference>
<evidence type="ECO:0000313" key="4">
    <source>
        <dbReference type="EMBL" id="GMN64243.1"/>
    </source>
</evidence>
<feature type="transmembrane region" description="Helical" evidence="2">
    <location>
        <begin position="362"/>
        <end position="385"/>
    </location>
</feature>
<keyword evidence="2" id="KW-0812">Transmembrane</keyword>
<name>A0AA88DYX0_FICCA</name>
<evidence type="ECO:0000313" key="5">
    <source>
        <dbReference type="Proteomes" id="UP001187192"/>
    </source>
</evidence>
<gene>
    <name evidence="4" type="ORF">TIFTF001_033316</name>
</gene>
<feature type="compositionally biased region" description="Low complexity" evidence="1">
    <location>
        <begin position="477"/>
        <end position="488"/>
    </location>
</feature>
<dbReference type="InterPro" id="IPR025714">
    <property type="entry name" value="Methyltranfer_dom"/>
</dbReference>
<dbReference type="PROSITE" id="PS51257">
    <property type="entry name" value="PROKAR_LIPOPROTEIN"/>
    <property type="match status" value="1"/>
</dbReference>
<dbReference type="InterPro" id="IPR052220">
    <property type="entry name" value="METTL25"/>
</dbReference>
<dbReference type="Proteomes" id="UP001187192">
    <property type="component" value="Unassembled WGS sequence"/>
</dbReference>
<dbReference type="AlphaFoldDB" id="A0AA88DYX0"/>